<organism evidence="14 15">
    <name type="scientific">Anthostomella pinea</name>
    <dbReference type="NCBI Taxonomy" id="933095"/>
    <lineage>
        <taxon>Eukaryota</taxon>
        <taxon>Fungi</taxon>
        <taxon>Dikarya</taxon>
        <taxon>Ascomycota</taxon>
        <taxon>Pezizomycotina</taxon>
        <taxon>Sordariomycetes</taxon>
        <taxon>Xylariomycetidae</taxon>
        <taxon>Xylariales</taxon>
        <taxon>Xylariaceae</taxon>
        <taxon>Anthostomella</taxon>
    </lineage>
</organism>
<evidence type="ECO:0000256" key="6">
    <source>
        <dbReference type="ARBA" id="ARBA00022723"/>
    </source>
</evidence>
<dbReference type="InterPro" id="IPR000073">
    <property type="entry name" value="AB_hydrolase_1"/>
</dbReference>
<evidence type="ECO:0000256" key="5">
    <source>
        <dbReference type="ARBA" id="ARBA00022670"/>
    </source>
</evidence>
<evidence type="ECO:0000256" key="7">
    <source>
        <dbReference type="ARBA" id="ARBA00022729"/>
    </source>
</evidence>
<feature type="domain" description="AB hydrolase-1" evidence="13">
    <location>
        <begin position="496"/>
        <end position="680"/>
    </location>
</feature>
<dbReference type="Pfam" id="PF12697">
    <property type="entry name" value="Abhydrolase_6"/>
    <property type="match status" value="1"/>
</dbReference>
<dbReference type="InterPro" id="IPR046450">
    <property type="entry name" value="PA_dom_sf"/>
</dbReference>
<keyword evidence="5 10" id="KW-0645">Protease</keyword>
<dbReference type="GO" id="GO:0046872">
    <property type="term" value="F:metal ion binding"/>
    <property type="evidence" value="ECO:0007669"/>
    <property type="project" value="UniProtKB-KW"/>
</dbReference>
<dbReference type="Pfam" id="PF02225">
    <property type="entry name" value="PA"/>
    <property type="match status" value="1"/>
</dbReference>
<evidence type="ECO:0000256" key="8">
    <source>
        <dbReference type="ARBA" id="ARBA00022801"/>
    </source>
</evidence>
<name>A0AAI8YCL0_9PEZI</name>
<comment type="cofactor">
    <cofactor evidence="1">
        <name>Zn(2+)</name>
        <dbReference type="ChEBI" id="CHEBI:29105"/>
    </cofactor>
</comment>
<evidence type="ECO:0000256" key="2">
    <source>
        <dbReference type="ARBA" id="ARBA00005634"/>
    </source>
</evidence>
<dbReference type="EC" id="3.4.-.-" evidence="10"/>
<keyword evidence="6 10" id="KW-0479">Metal-binding</keyword>
<comment type="similarity">
    <text evidence="2">Belongs to the peptidase M28 family. M28B subfamily.</text>
</comment>
<dbReference type="AlphaFoldDB" id="A0AAI8YCL0"/>
<feature type="domain" description="PA" evidence="11">
    <location>
        <begin position="136"/>
        <end position="219"/>
    </location>
</feature>
<evidence type="ECO:0000256" key="10">
    <source>
        <dbReference type="RuleBase" id="RU361240"/>
    </source>
</evidence>
<dbReference type="Gene3D" id="3.40.630.10">
    <property type="entry name" value="Zn peptidases"/>
    <property type="match status" value="1"/>
</dbReference>
<dbReference type="SUPFAM" id="SSF52025">
    <property type="entry name" value="PA domain"/>
    <property type="match status" value="1"/>
</dbReference>
<dbReference type="PANTHER" id="PTHR12147:SF26">
    <property type="entry name" value="PEPTIDASE M28 DOMAIN-CONTAINING PROTEIN"/>
    <property type="match status" value="1"/>
</dbReference>
<dbReference type="SUPFAM" id="SSF53187">
    <property type="entry name" value="Zn-dependent exopeptidases"/>
    <property type="match status" value="1"/>
</dbReference>
<feature type="chain" id="PRO_5042312942" description="Peptide hydrolase" evidence="10">
    <location>
        <begin position="23"/>
        <end position="684"/>
    </location>
</feature>
<evidence type="ECO:0000313" key="14">
    <source>
        <dbReference type="EMBL" id="CAJ2502304.1"/>
    </source>
</evidence>
<dbReference type="InterPro" id="IPR029058">
    <property type="entry name" value="AB_hydrolase_fold"/>
</dbReference>
<evidence type="ECO:0000259" key="11">
    <source>
        <dbReference type="Pfam" id="PF02225"/>
    </source>
</evidence>
<dbReference type="InterPro" id="IPR041756">
    <property type="entry name" value="M28_SGAP-like"/>
</dbReference>
<feature type="signal peptide" evidence="10">
    <location>
        <begin position="1"/>
        <end position="22"/>
    </location>
</feature>
<dbReference type="Gene3D" id="3.40.50.1820">
    <property type="entry name" value="alpha/beta hydrolase"/>
    <property type="match status" value="1"/>
</dbReference>
<keyword evidence="4" id="KW-0031">Aminopeptidase</keyword>
<proteinExistence type="inferred from homology"/>
<dbReference type="GO" id="GO:0006508">
    <property type="term" value="P:proteolysis"/>
    <property type="evidence" value="ECO:0007669"/>
    <property type="project" value="UniProtKB-KW"/>
</dbReference>
<dbReference type="CDD" id="cd02130">
    <property type="entry name" value="PA_ScAPY_like"/>
    <property type="match status" value="1"/>
</dbReference>
<evidence type="ECO:0000259" key="13">
    <source>
        <dbReference type="Pfam" id="PF12697"/>
    </source>
</evidence>
<gene>
    <name evidence="14" type="ORF">KHLLAP_LOCUS2772</name>
</gene>
<comment type="similarity">
    <text evidence="3">Belongs to the peptidase M28 family. M28A subfamily.</text>
</comment>
<dbReference type="InterPro" id="IPR003137">
    <property type="entry name" value="PA_domain"/>
</dbReference>
<sequence length="684" mass="72482">MKSISSTLALTATSLLAWTGNAERIGRRSNSTLPLVQDKALVDSIVLEDLMTCAQSLEDIAYATPYRNRLHGTEGHLNSVQYFVDELSALGDYYDIEKQAFTTEVTIASAATLAVNGETLEAGDFEFSNNGTWADVPLVPVANLGCTADDHPDTLAGNIALIARGDCTFVEKIQFAGAKGAVGAIIYNNEDVGIVSGTLGGANDLIPVGGISRPDGLRLLEAYEAGSTPLTSTGEFWAYVANTTSYNVVASSKHGDADNVLFLGAHSDSVSAGPGINDNGSGSCGLLTIAKALASWRTSNQVRFAWWTAEEEGLLGAYHYTETATAAVMDKIRLYLNFDMIASPNYVLGIYDGDGSSFNVSGPAGSAQAEALFEAYYVSQDLSFVGAEFSGRSDYGPFLEAGVPCGGLDTGSDGTKTAEEVELFGGVAGEWYDQNYHSAADNVTNLATDAFEITSKAISHAVATYGRGWGDFPTRNATTSRVKYELRDVDNAAKTVVFVHGTPWSSIVFRPIAEALTATFRCRILLYDLPGYGESQTREEGAQSEPTDGNGFVGDTSVKAQAVVLSALLGHLQLDGKSGPGSQPAVIAHDIAGTIAFRAHAFHGCRYRSLMLLDTNCILPWGDGFYKLVCSQPKVFTELPLGVFEAMVRAVVRSACHNPAKLAPGWEDALAAPWVSSPTPNAAS</sequence>
<feature type="domain" description="Peptidase M28" evidence="12">
    <location>
        <begin position="247"/>
        <end position="461"/>
    </location>
</feature>
<evidence type="ECO:0000259" key="12">
    <source>
        <dbReference type="Pfam" id="PF04389"/>
    </source>
</evidence>
<dbReference type="InterPro" id="IPR045175">
    <property type="entry name" value="M28_fam"/>
</dbReference>
<evidence type="ECO:0000313" key="15">
    <source>
        <dbReference type="Proteomes" id="UP001295740"/>
    </source>
</evidence>
<accession>A0AAI8YCL0</accession>
<keyword evidence="8 10" id="KW-0378">Hydrolase</keyword>
<dbReference type="CDD" id="cd03876">
    <property type="entry name" value="M28_SGAP_like"/>
    <property type="match status" value="1"/>
</dbReference>
<keyword evidence="15" id="KW-1185">Reference proteome</keyword>
<dbReference type="Proteomes" id="UP001295740">
    <property type="component" value="Unassembled WGS sequence"/>
</dbReference>
<dbReference type="PANTHER" id="PTHR12147">
    <property type="entry name" value="METALLOPEPTIDASE M28 FAMILY MEMBER"/>
    <property type="match status" value="1"/>
</dbReference>
<reference evidence="14" key="1">
    <citation type="submission" date="2023-10" db="EMBL/GenBank/DDBJ databases">
        <authorList>
            <person name="Hackl T."/>
        </authorList>
    </citation>
    <scope>NUCLEOTIDE SEQUENCE</scope>
</reference>
<dbReference type="GO" id="GO:0008235">
    <property type="term" value="F:metalloexopeptidase activity"/>
    <property type="evidence" value="ECO:0007669"/>
    <property type="project" value="InterPro"/>
</dbReference>
<comment type="caution">
    <text evidence="14">The sequence shown here is derived from an EMBL/GenBank/DDBJ whole genome shotgun (WGS) entry which is preliminary data.</text>
</comment>
<evidence type="ECO:0000256" key="1">
    <source>
        <dbReference type="ARBA" id="ARBA00001947"/>
    </source>
</evidence>
<dbReference type="GO" id="GO:0004177">
    <property type="term" value="F:aminopeptidase activity"/>
    <property type="evidence" value="ECO:0007669"/>
    <property type="project" value="UniProtKB-KW"/>
</dbReference>
<dbReference type="Pfam" id="PF04389">
    <property type="entry name" value="Peptidase_M28"/>
    <property type="match status" value="1"/>
</dbReference>
<keyword evidence="7 10" id="KW-0732">Signal</keyword>
<dbReference type="SUPFAM" id="SSF53474">
    <property type="entry name" value="alpha/beta-Hydrolases"/>
    <property type="match status" value="1"/>
</dbReference>
<evidence type="ECO:0000256" key="3">
    <source>
        <dbReference type="ARBA" id="ARBA00005957"/>
    </source>
</evidence>
<dbReference type="InterPro" id="IPR007484">
    <property type="entry name" value="Peptidase_M28"/>
</dbReference>
<keyword evidence="9 10" id="KW-0862">Zinc</keyword>
<evidence type="ECO:0000256" key="4">
    <source>
        <dbReference type="ARBA" id="ARBA00022438"/>
    </source>
</evidence>
<protein>
    <recommendedName>
        <fullName evidence="10">Peptide hydrolase</fullName>
        <ecNumber evidence="10">3.4.-.-</ecNumber>
    </recommendedName>
</protein>
<dbReference type="Gene3D" id="3.50.30.30">
    <property type="match status" value="1"/>
</dbReference>
<evidence type="ECO:0000256" key="9">
    <source>
        <dbReference type="ARBA" id="ARBA00022833"/>
    </source>
</evidence>
<dbReference type="EMBL" id="CAUWAG010000004">
    <property type="protein sequence ID" value="CAJ2502304.1"/>
    <property type="molecule type" value="Genomic_DNA"/>
</dbReference>